<evidence type="ECO:0000313" key="3">
    <source>
        <dbReference type="EMBL" id="CAK1548547.1"/>
    </source>
</evidence>
<dbReference type="Pfam" id="PF01423">
    <property type="entry name" value="LSM"/>
    <property type="match status" value="1"/>
</dbReference>
<organism evidence="3 4">
    <name type="scientific">Leptosia nina</name>
    <dbReference type="NCBI Taxonomy" id="320188"/>
    <lineage>
        <taxon>Eukaryota</taxon>
        <taxon>Metazoa</taxon>
        <taxon>Ecdysozoa</taxon>
        <taxon>Arthropoda</taxon>
        <taxon>Hexapoda</taxon>
        <taxon>Insecta</taxon>
        <taxon>Pterygota</taxon>
        <taxon>Neoptera</taxon>
        <taxon>Endopterygota</taxon>
        <taxon>Lepidoptera</taxon>
        <taxon>Glossata</taxon>
        <taxon>Ditrysia</taxon>
        <taxon>Papilionoidea</taxon>
        <taxon>Pieridae</taxon>
        <taxon>Pierinae</taxon>
        <taxon>Leptosia</taxon>
    </lineage>
</organism>
<feature type="domain" description="Sm" evidence="2">
    <location>
        <begin position="18"/>
        <end position="83"/>
    </location>
</feature>
<keyword evidence="4" id="KW-1185">Reference proteome</keyword>
<comment type="caution">
    <text evidence="3">The sequence shown here is derived from an EMBL/GenBank/DDBJ whole genome shotgun (WGS) entry which is preliminary data.</text>
</comment>
<dbReference type="AlphaFoldDB" id="A0AAV1JJE7"/>
<dbReference type="InterPro" id="IPR010920">
    <property type="entry name" value="LSM_dom_sf"/>
</dbReference>
<dbReference type="CDD" id="cd01733">
    <property type="entry name" value="LSm10"/>
    <property type="match status" value="1"/>
</dbReference>
<dbReference type="SUPFAM" id="SSF50182">
    <property type="entry name" value="Sm-like ribonucleoproteins"/>
    <property type="match status" value="1"/>
</dbReference>
<proteinExistence type="predicted"/>
<evidence type="ECO:0000313" key="4">
    <source>
        <dbReference type="Proteomes" id="UP001497472"/>
    </source>
</evidence>
<dbReference type="GO" id="GO:0071254">
    <property type="term" value="C:cytoplasmic U snRNP body"/>
    <property type="evidence" value="ECO:0007669"/>
    <property type="project" value="TreeGrafter"/>
</dbReference>
<protein>
    <recommendedName>
        <fullName evidence="2">Sm domain-containing protein</fullName>
    </recommendedName>
</protein>
<dbReference type="GO" id="GO:0071209">
    <property type="term" value="F:U7 snRNA binding"/>
    <property type="evidence" value="ECO:0007669"/>
    <property type="project" value="TreeGrafter"/>
</dbReference>
<dbReference type="SMART" id="SM00651">
    <property type="entry name" value="Sm"/>
    <property type="match status" value="1"/>
</dbReference>
<feature type="compositionally biased region" description="Basic residues" evidence="1">
    <location>
        <begin position="110"/>
        <end position="122"/>
    </location>
</feature>
<dbReference type="GO" id="GO:0016604">
    <property type="term" value="C:nuclear body"/>
    <property type="evidence" value="ECO:0007669"/>
    <property type="project" value="TreeGrafter"/>
</dbReference>
<dbReference type="InterPro" id="IPR001163">
    <property type="entry name" value="Sm_dom_euk/arc"/>
</dbReference>
<name>A0AAV1JJE7_9NEOP</name>
<dbReference type="PANTHER" id="PTHR21196">
    <property type="entry name" value="U7 SNRNA-ASSOCIATED SM-LIKE PROTEIN LSM10"/>
    <property type="match status" value="1"/>
</dbReference>
<dbReference type="Gene3D" id="2.30.30.100">
    <property type="match status" value="1"/>
</dbReference>
<evidence type="ECO:0000259" key="2">
    <source>
        <dbReference type="SMART" id="SM00651"/>
    </source>
</evidence>
<gene>
    <name evidence="3" type="ORF">LNINA_LOCUS7916</name>
</gene>
<dbReference type="PANTHER" id="PTHR21196:SF1">
    <property type="entry name" value="U7 SNRNA-ASSOCIATED SM-LIKE PROTEIN LSM10"/>
    <property type="match status" value="1"/>
</dbReference>
<accession>A0AAV1JJE7</accession>
<reference evidence="3 4" key="1">
    <citation type="submission" date="2023-11" db="EMBL/GenBank/DDBJ databases">
        <authorList>
            <person name="Okamura Y."/>
        </authorList>
    </citation>
    <scope>NUCLEOTIDE SEQUENCE [LARGE SCALE GENOMIC DNA]</scope>
</reference>
<dbReference type="EMBL" id="CAVLEF010000010">
    <property type="protein sequence ID" value="CAK1548547.1"/>
    <property type="molecule type" value="Genomic_DNA"/>
</dbReference>
<sequence>MFIGVAKEKFHYHNTLLCLVRSLQKVNITIDLRNDSYVCGELELVDGFMNLSLLKAVYCDPQGNEYYFENIFLQGRNIRYIHIPESMNIISTIKQELRCNKPKPKEKATMKSRKVQKARRQHMQTVAELQMKPSGSK</sequence>
<dbReference type="InterPro" id="IPR052840">
    <property type="entry name" value="U7_snRNA_Sm-like"/>
</dbReference>
<dbReference type="Proteomes" id="UP001497472">
    <property type="component" value="Unassembled WGS sequence"/>
</dbReference>
<evidence type="ECO:0000256" key="1">
    <source>
        <dbReference type="SAM" id="MobiDB-lite"/>
    </source>
</evidence>
<feature type="region of interest" description="Disordered" evidence="1">
    <location>
        <begin position="101"/>
        <end position="137"/>
    </location>
</feature>
<dbReference type="GO" id="GO:0006398">
    <property type="term" value="P:mRNA 3'-end processing by stem-loop binding and cleavage"/>
    <property type="evidence" value="ECO:0007669"/>
    <property type="project" value="TreeGrafter"/>
</dbReference>
<dbReference type="GO" id="GO:0071208">
    <property type="term" value="F:histone pre-mRNA DCP binding"/>
    <property type="evidence" value="ECO:0007669"/>
    <property type="project" value="TreeGrafter"/>
</dbReference>